<evidence type="ECO:0000313" key="9">
    <source>
        <dbReference type="Proteomes" id="UP000677054"/>
    </source>
</evidence>
<dbReference type="Pfam" id="PF00210">
    <property type="entry name" value="Ferritin"/>
    <property type="match status" value="1"/>
</dbReference>
<dbReference type="InterPro" id="IPR014034">
    <property type="entry name" value="Ferritin_CS"/>
</dbReference>
<organism evidence="8">
    <name type="scientific">Darwinula stevensoni</name>
    <dbReference type="NCBI Taxonomy" id="69355"/>
    <lineage>
        <taxon>Eukaryota</taxon>
        <taxon>Metazoa</taxon>
        <taxon>Ecdysozoa</taxon>
        <taxon>Arthropoda</taxon>
        <taxon>Crustacea</taxon>
        <taxon>Oligostraca</taxon>
        <taxon>Ostracoda</taxon>
        <taxon>Podocopa</taxon>
        <taxon>Podocopida</taxon>
        <taxon>Darwinulocopina</taxon>
        <taxon>Darwinuloidea</taxon>
        <taxon>Darwinulidae</taxon>
        <taxon>Darwinula</taxon>
    </lineage>
</organism>
<dbReference type="PANTHER" id="PTHR11431">
    <property type="entry name" value="FERRITIN"/>
    <property type="match status" value="1"/>
</dbReference>
<name>A0A7R9A1W5_9CRUS</name>
<feature type="binding site" evidence="5">
    <location>
        <position position="60"/>
    </location>
    <ligand>
        <name>Fe cation</name>
        <dbReference type="ChEBI" id="CHEBI:24875"/>
        <label>1</label>
    </ligand>
</feature>
<dbReference type="CDD" id="cd01056">
    <property type="entry name" value="Euk_Ferritin"/>
    <property type="match status" value="1"/>
</dbReference>
<dbReference type="EMBL" id="LR900305">
    <property type="protein sequence ID" value="CAD7245142.1"/>
    <property type="molecule type" value="Genomic_DNA"/>
</dbReference>
<dbReference type="GO" id="GO:0008198">
    <property type="term" value="F:ferrous iron binding"/>
    <property type="evidence" value="ECO:0007669"/>
    <property type="project" value="TreeGrafter"/>
</dbReference>
<dbReference type="GO" id="GO:0006879">
    <property type="term" value="P:intracellular iron ion homeostasis"/>
    <property type="evidence" value="ECO:0007669"/>
    <property type="project" value="UniProtKB-KW"/>
</dbReference>
<evidence type="ECO:0000256" key="3">
    <source>
        <dbReference type="ARBA" id="ARBA00022723"/>
    </source>
</evidence>
<keyword evidence="2 6" id="KW-0409">Iron storage</keyword>
<dbReference type="InterPro" id="IPR001519">
    <property type="entry name" value="Ferritin"/>
</dbReference>
<dbReference type="PROSITE" id="PS00204">
    <property type="entry name" value="FERRITIN_2"/>
    <property type="match status" value="1"/>
</dbReference>
<dbReference type="PROSITE" id="PS00540">
    <property type="entry name" value="FERRITIN_1"/>
    <property type="match status" value="1"/>
</dbReference>
<comment type="function">
    <text evidence="6">Stores iron in a soluble, non-toxic, readily available form. Important for iron homeostasis. Iron is taken up in the ferrous form and deposited as ferric hydroxides after oxidation.</text>
</comment>
<accession>A0A7R9A1W5</accession>
<keyword evidence="4 5" id="KW-0408">Iron</keyword>
<sequence>MSFSQIRQNFHDVAEAGINKQINLEMYASYVYLSMAAYFERDDVALKGFAKFFKEFSHEERECAEKLIHYQNMRGGRVVLNPIDKPSKDEWGSGMDAMTAALELEKTVNQALLDLHGLAARHGDAQMTDYLEGEFLKEQVKSIKKIGDHMANLKRVGTGLGEFEFDKHLEEGSS</sequence>
<gene>
    <name evidence="8" type="ORF">DSTB1V02_LOCUS5018</name>
</gene>
<dbReference type="Gene3D" id="1.20.1260.10">
    <property type="match status" value="1"/>
</dbReference>
<dbReference type="InterPro" id="IPR012347">
    <property type="entry name" value="Ferritin-like"/>
</dbReference>
<evidence type="ECO:0000256" key="2">
    <source>
        <dbReference type="ARBA" id="ARBA00022434"/>
    </source>
</evidence>
<dbReference type="GO" id="GO:0006826">
    <property type="term" value="P:iron ion transport"/>
    <property type="evidence" value="ECO:0007669"/>
    <property type="project" value="InterPro"/>
</dbReference>
<feature type="binding site" evidence="5">
    <location>
        <position position="25"/>
    </location>
    <ligand>
        <name>Fe cation</name>
        <dbReference type="ChEBI" id="CHEBI:24875"/>
        <label>1</label>
    </ligand>
</feature>
<comment type="similarity">
    <text evidence="1 6">Belongs to the ferritin family.</text>
</comment>
<dbReference type="InterPro" id="IPR008331">
    <property type="entry name" value="Ferritin_DPS_dom"/>
</dbReference>
<feature type="binding site" evidence="5">
    <location>
        <position position="105"/>
    </location>
    <ligand>
        <name>Fe cation</name>
        <dbReference type="ChEBI" id="CHEBI:24875"/>
        <label>1</label>
    </ligand>
</feature>
<protein>
    <recommendedName>
        <fullName evidence="6">Ferritin</fullName>
        <ecNumber evidence="6">1.16.3.1</ecNumber>
    </recommendedName>
</protein>
<dbReference type="EMBL" id="CAJPEV010000788">
    <property type="protein sequence ID" value="CAG0888555.1"/>
    <property type="molecule type" value="Genomic_DNA"/>
</dbReference>
<dbReference type="InterPro" id="IPR009078">
    <property type="entry name" value="Ferritin-like_SF"/>
</dbReference>
<keyword evidence="3 5" id="KW-0479">Metal-binding</keyword>
<dbReference type="GO" id="GO:0004322">
    <property type="term" value="F:ferroxidase activity"/>
    <property type="evidence" value="ECO:0007669"/>
    <property type="project" value="UniProtKB-EC"/>
</dbReference>
<evidence type="ECO:0000256" key="4">
    <source>
        <dbReference type="ARBA" id="ARBA00023004"/>
    </source>
</evidence>
<evidence type="ECO:0000313" key="8">
    <source>
        <dbReference type="EMBL" id="CAD7245142.1"/>
    </source>
</evidence>
<dbReference type="EC" id="1.16.3.1" evidence="6"/>
<evidence type="ECO:0000256" key="6">
    <source>
        <dbReference type="RuleBase" id="RU361145"/>
    </source>
</evidence>
<dbReference type="GO" id="GO:0005737">
    <property type="term" value="C:cytoplasm"/>
    <property type="evidence" value="ECO:0007669"/>
    <property type="project" value="TreeGrafter"/>
</dbReference>
<reference evidence="8" key="1">
    <citation type="submission" date="2020-11" db="EMBL/GenBank/DDBJ databases">
        <authorList>
            <person name="Tran Van P."/>
        </authorList>
    </citation>
    <scope>NUCLEOTIDE SEQUENCE</scope>
</reference>
<evidence type="ECO:0000256" key="5">
    <source>
        <dbReference type="PIRSR" id="PIRSR601519-1"/>
    </source>
</evidence>
<comment type="catalytic activity">
    <reaction evidence="6">
        <text>4 Fe(2+) + O2 + 4 H(+) = 4 Fe(3+) + 2 H2O</text>
        <dbReference type="Rhea" id="RHEA:11148"/>
        <dbReference type="ChEBI" id="CHEBI:15377"/>
        <dbReference type="ChEBI" id="CHEBI:15378"/>
        <dbReference type="ChEBI" id="CHEBI:15379"/>
        <dbReference type="ChEBI" id="CHEBI:29033"/>
        <dbReference type="ChEBI" id="CHEBI:29034"/>
        <dbReference type="EC" id="1.16.3.1"/>
    </reaction>
</comment>
<proteinExistence type="inferred from homology"/>
<keyword evidence="9" id="KW-1185">Reference proteome</keyword>
<feature type="binding site" evidence="5">
    <location>
        <position position="139"/>
    </location>
    <ligand>
        <name>Fe cation</name>
        <dbReference type="ChEBI" id="CHEBI:24875"/>
        <label>1</label>
    </ligand>
</feature>
<dbReference type="SUPFAM" id="SSF47240">
    <property type="entry name" value="Ferritin-like"/>
    <property type="match status" value="1"/>
</dbReference>
<evidence type="ECO:0000256" key="1">
    <source>
        <dbReference type="ARBA" id="ARBA00007513"/>
    </source>
</evidence>
<keyword evidence="6" id="KW-0560">Oxidoreductase</keyword>
<dbReference type="OrthoDB" id="186462at2759"/>
<dbReference type="Proteomes" id="UP000677054">
    <property type="component" value="Unassembled WGS sequence"/>
</dbReference>
<dbReference type="PROSITE" id="PS50905">
    <property type="entry name" value="FERRITIN_LIKE"/>
    <property type="match status" value="1"/>
</dbReference>
<feature type="domain" description="Ferritin-like diiron" evidence="7">
    <location>
        <begin position="8"/>
        <end position="157"/>
    </location>
</feature>
<dbReference type="GO" id="GO:0008199">
    <property type="term" value="F:ferric iron binding"/>
    <property type="evidence" value="ECO:0007669"/>
    <property type="project" value="InterPro"/>
</dbReference>
<dbReference type="PANTHER" id="PTHR11431:SF75">
    <property type="entry name" value="FERRITIN"/>
    <property type="match status" value="1"/>
</dbReference>
<dbReference type="AlphaFoldDB" id="A0A7R9A1W5"/>
<dbReference type="InterPro" id="IPR009040">
    <property type="entry name" value="Ferritin-like_diiron"/>
</dbReference>
<evidence type="ECO:0000259" key="7">
    <source>
        <dbReference type="PROSITE" id="PS50905"/>
    </source>
</evidence>
<dbReference type="FunFam" id="1.20.1260.10:FF:000002">
    <property type="entry name" value="Ferritin, mitochondrial"/>
    <property type="match status" value="1"/>
</dbReference>